<dbReference type="Proteomes" id="UP000320496">
    <property type="component" value="Chromosome"/>
</dbReference>
<evidence type="ECO:0000313" key="2">
    <source>
        <dbReference type="EMBL" id="QDU40981.1"/>
    </source>
</evidence>
<keyword evidence="1" id="KW-0812">Transmembrane</keyword>
<dbReference type="EMBL" id="CP036275">
    <property type="protein sequence ID" value="QDU40981.1"/>
    <property type="molecule type" value="Genomic_DNA"/>
</dbReference>
<name>A0A517ZET4_9PLAN</name>
<feature type="transmembrane region" description="Helical" evidence="1">
    <location>
        <begin position="20"/>
        <end position="40"/>
    </location>
</feature>
<dbReference type="RefSeq" id="WP_145372214.1">
    <property type="nucleotide sequence ID" value="NZ_CP036275.1"/>
</dbReference>
<gene>
    <name evidence="2" type="ORF">Mal4_53440</name>
</gene>
<keyword evidence="1" id="KW-1133">Transmembrane helix</keyword>
<evidence type="ECO:0000313" key="3">
    <source>
        <dbReference type="Proteomes" id="UP000320496"/>
    </source>
</evidence>
<organism evidence="2 3">
    <name type="scientific">Maioricimonas rarisocia</name>
    <dbReference type="NCBI Taxonomy" id="2528026"/>
    <lineage>
        <taxon>Bacteria</taxon>
        <taxon>Pseudomonadati</taxon>
        <taxon>Planctomycetota</taxon>
        <taxon>Planctomycetia</taxon>
        <taxon>Planctomycetales</taxon>
        <taxon>Planctomycetaceae</taxon>
        <taxon>Maioricimonas</taxon>
    </lineage>
</organism>
<sequence>MTAHTPVDPPRSWWRRVGFALINVWLVLHIAAIIIAPASVSPSSPLIRTGWDWVHPYLQTLYLNHGYNFFAPQPGESTLVGWEVTRDDGSTEKGRFPDRSTFPRLLYHRHFMLTESLSFVPDPLRLRWHESYGQHLCHEHDGRRVRLERITHLLPSMQMVRAGVSLDAADSYVIEPMGTYQCRD</sequence>
<dbReference type="AlphaFoldDB" id="A0A517ZET4"/>
<dbReference type="OrthoDB" id="276990at2"/>
<keyword evidence="1" id="KW-0472">Membrane</keyword>
<accession>A0A517ZET4</accession>
<evidence type="ECO:0000256" key="1">
    <source>
        <dbReference type="SAM" id="Phobius"/>
    </source>
</evidence>
<reference evidence="2 3" key="1">
    <citation type="submission" date="2019-02" db="EMBL/GenBank/DDBJ databases">
        <title>Deep-cultivation of Planctomycetes and their phenomic and genomic characterization uncovers novel biology.</title>
        <authorList>
            <person name="Wiegand S."/>
            <person name="Jogler M."/>
            <person name="Boedeker C."/>
            <person name="Pinto D."/>
            <person name="Vollmers J."/>
            <person name="Rivas-Marin E."/>
            <person name="Kohn T."/>
            <person name="Peeters S.H."/>
            <person name="Heuer A."/>
            <person name="Rast P."/>
            <person name="Oberbeckmann S."/>
            <person name="Bunk B."/>
            <person name="Jeske O."/>
            <person name="Meyerdierks A."/>
            <person name="Storesund J.E."/>
            <person name="Kallscheuer N."/>
            <person name="Luecker S."/>
            <person name="Lage O.M."/>
            <person name="Pohl T."/>
            <person name="Merkel B.J."/>
            <person name="Hornburger P."/>
            <person name="Mueller R.-W."/>
            <person name="Bruemmer F."/>
            <person name="Labrenz M."/>
            <person name="Spormann A.M."/>
            <person name="Op den Camp H."/>
            <person name="Overmann J."/>
            <person name="Amann R."/>
            <person name="Jetten M.S.M."/>
            <person name="Mascher T."/>
            <person name="Medema M.H."/>
            <person name="Devos D.P."/>
            <person name="Kaster A.-K."/>
            <person name="Ovreas L."/>
            <person name="Rohde M."/>
            <person name="Galperin M.Y."/>
            <person name="Jogler C."/>
        </authorList>
    </citation>
    <scope>NUCLEOTIDE SEQUENCE [LARGE SCALE GENOMIC DNA]</scope>
    <source>
        <strain evidence="2 3">Mal4</strain>
    </source>
</reference>
<proteinExistence type="predicted"/>
<keyword evidence="3" id="KW-1185">Reference proteome</keyword>
<dbReference type="KEGG" id="mri:Mal4_53440"/>
<protein>
    <submittedName>
        <fullName evidence="2">Uncharacterized protein</fullName>
    </submittedName>
</protein>